<dbReference type="EMBL" id="KB822718">
    <property type="protein sequence ID" value="ETN43230.1"/>
    <property type="molecule type" value="Genomic_DNA"/>
</dbReference>
<feature type="region of interest" description="Disordered" evidence="1">
    <location>
        <begin position="50"/>
        <end position="74"/>
    </location>
</feature>
<dbReference type="OrthoDB" id="4117659at2759"/>
<dbReference type="AlphaFoldDB" id="W2S3Q0"/>
<dbReference type="eggNOG" id="ENOG502RAEF">
    <property type="taxonomic scope" value="Eukaryota"/>
</dbReference>
<sequence>MSIETCKLGPCPVIKTSGTKLPQQPFRCFKCQQRRTSATAARPVSRLSSCTSSVSSTESGLSRSSTGSVEPPTSPLFRTATAPLPGVALQPAGTVQYCQNIVRPRSQPSKSFSFTCSSNTHGAPDFYGSLPGFLPHQDHPCPPCQLENLRMVGDTEAITLAKSEFPRLRGEMLVRNGRVRENWESNLTLAKYIAEKRTDEKQMWHWVIRKWTQDLKKVKILIAEEDGLGLLA</sequence>
<name>W2S3Q0_CYPE1</name>
<accession>W2S3Q0</accession>
<dbReference type="HOGENOM" id="CLU_1200384_0_0_1"/>
<evidence type="ECO:0000313" key="2">
    <source>
        <dbReference type="EMBL" id="ETN43230.1"/>
    </source>
</evidence>
<evidence type="ECO:0000256" key="1">
    <source>
        <dbReference type="SAM" id="MobiDB-lite"/>
    </source>
</evidence>
<dbReference type="InParanoid" id="W2S3Q0"/>
<dbReference type="RefSeq" id="XP_008714966.1">
    <property type="nucleotide sequence ID" value="XM_008716744.1"/>
</dbReference>
<keyword evidence="3" id="KW-1185">Reference proteome</keyword>
<organism evidence="2 3">
    <name type="scientific">Cyphellophora europaea (strain CBS 101466)</name>
    <name type="common">Phialophora europaea</name>
    <dbReference type="NCBI Taxonomy" id="1220924"/>
    <lineage>
        <taxon>Eukaryota</taxon>
        <taxon>Fungi</taxon>
        <taxon>Dikarya</taxon>
        <taxon>Ascomycota</taxon>
        <taxon>Pezizomycotina</taxon>
        <taxon>Eurotiomycetes</taxon>
        <taxon>Chaetothyriomycetidae</taxon>
        <taxon>Chaetothyriales</taxon>
        <taxon>Cyphellophoraceae</taxon>
        <taxon>Cyphellophora</taxon>
    </lineage>
</organism>
<dbReference type="Proteomes" id="UP000030752">
    <property type="component" value="Unassembled WGS sequence"/>
</dbReference>
<protein>
    <submittedName>
        <fullName evidence="2">Uncharacterized protein</fullName>
    </submittedName>
</protein>
<dbReference type="GeneID" id="19969728"/>
<reference evidence="2 3" key="1">
    <citation type="submission" date="2013-03" db="EMBL/GenBank/DDBJ databases">
        <title>The Genome Sequence of Phialophora europaea CBS 101466.</title>
        <authorList>
            <consortium name="The Broad Institute Genomics Platform"/>
            <person name="Cuomo C."/>
            <person name="de Hoog S."/>
            <person name="Gorbushina A."/>
            <person name="Walker B."/>
            <person name="Young S.K."/>
            <person name="Zeng Q."/>
            <person name="Gargeya S."/>
            <person name="Fitzgerald M."/>
            <person name="Haas B."/>
            <person name="Abouelleil A."/>
            <person name="Allen A.W."/>
            <person name="Alvarado L."/>
            <person name="Arachchi H.M."/>
            <person name="Berlin A.M."/>
            <person name="Chapman S.B."/>
            <person name="Gainer-Dewar J."/>
            <person name="Goldberg J."/>
            <person name="Griggs A."/>
            <person name="Gujja S."/>
            <person name="Hansen M."/>
            <person name="Howarth C."/>
            <person name="Imamovic A."/>
            <person name="Ireland A."/>
            <person name="Larimer J."/>
            <person name="McCowan C."/>
            <person name="Murphy C."/>
            <person name="Pearson M."/>
            <person name="Poon T.W."/>
            <person name="Priest M."/>
            <person name="Roberts A."/>
            <person name="Saif S."/>
            <person name="Shea T."/>
            <person name="Sisk P."/>
            <person name="Sykes S."/>
            <person name="Wortman J."/>
            <person name="Nusbaum C."/>
            <person name="Birren B."/>
        </authorList>
    </citation>
    <scope>NUCLEOTIDE SEQUENCE [LARGE SCALE GENOMIC DNA]</scope>
    <source>
        <strain evidence="2 3">CBS 101466</strain>
    </source>
</reference>
<proteinExistence type="predicted"/>
<gene>
    <name evidence="2" type="ORF">HMPREF1541_02389</name>
</gene>
<feature type="compositionally biased region" description="Low complexity" evidence="1">
    <location>
        <begin position="50"/>
        <end position="70"/>
    </location>
</feature>
<evidence type="ECO:0000313" key="3">
    <source>
        <dbReference type="Proteomes" id="UP000030752"/>
    </source>
</evidence>
<dbReference type="VEuPathDB" id="FungiDB:HMPREF1541_02389"/>